<accession>A0A6A8AFU8</accession>
<dbReference type="PANTHER" id="PTHR36582:SF2">
    <property type="entry name" value="ANTITOXIN PARD"/>
    <property type="match status" value="1"/>
</dbReference>
<protein>
    <submittedName>
        <fullName evidence="1">Type II toxin-antitoxin system ParD family antitoxin</fullName>
    </submittedName>
</protein>
<dbReference type="RefSeq" id="WP_153355117.1">
    <property type="nucleotide sequence ID" value="NZ_JAYKOO010000007.1"/>
</dbReference>
<dbReference type="Proteomes" id="UP000435138">
    <property type="component" value="Unassembled WGS sequence"/>
</dbReference>
<organism evidence="1 2">
    <name type="scientific">Endobacterium cereale</name>
    <dbReference type="NCBI Taxonomy" id="2663029"/>
    <lineage>
        <taxon>Bacteria</taxon>
        <taxon>Pseudomonadati</taxon>
        <taxon>Pseudomonadota</taxon>
        <taxon>Alphaproteobacteria</taxon>
        <taxon>Hyphomicrobiales</taxon>
        <taxon>Rhizobiaceae</taxon>
        <taxon>Endobacterium</taxon>
    </lineage>
</organism>
<dbReference type="Gene3D" id="6.10.10.120">
    <property type="entry name" value="Antitoxin ParD1-like"/>
    <property type="match status" value="1"/>
</dbReference>
<name>A0A6A8AFU8_9HYPH</name>
<sequence>MNKPVQVTVSEHAASFVARELESGRFGTVDEVVEAGLRMLEEEQMQVERLRELLIEGENSGETVPFDPEALMASVRASWQRRG</sequence>
<dbReference type="InterPro" id="IPR038296">
    <property type="entry name" value="ParD_sf"/>
</dbReference>
<proteinExistence type="predicted"/>
<evidence type="ECO:0000313" key="1">
    <source>
        <dbReference type="EMBL" id="MQY47651.1"/>
    </source>
</evidence>
<dbReference type="NCBIfam" id="TIGR02606">
    <property type="entry name" value="antidote_CC2985"/>
    <property type="match status" value="1"/>
</dbReference>
<dbReference type="PANTHER" id="PTHR36582">
    <property type="entry name" value="ANTITOXIN PARD"/>
    <property type="match status" value="1"/>
</dbReference>
<gene>
    <name evidence="1" type="ORF">GAO09_16570</name>
</gene>
<dbReference type="EMBL" id="WIXI01000045">
    <property type="protein sequence ID" value="MQY47651.1"/>
    <property type="molecule type" value="Genomic_DNA"/>
</dbReference>
<dbReference type="AlphaFoldDB" id="A0A6A8AFU8"/>
<dbReference type="Pfam" id="PF03693">
    <property type="entry name" value="ParD_antitoxin"/>
    <property type="match status" value="1"/>
</dbReference>
<keyword evidence="2" id="KW-1185">Reference proteome</keyword>
<dbReference type="InterPro" id="IPR022789">
    <property type="entry name" value="ParD"/>
</dbReference>
<evidence type="ECO:0000313" key="2">
    <source>
        <dbReference type="Proteomes" id="UP000435138"/>
    </source>
</evidence>
<comment type="caution">
    <text evidence="1">The sequence shown here is derived from an EMBL/GenBank/DDBJ whole genome shotgun (WGS) entry which is preliminary data.</text>
</comment>
<reference evidence="1 2" key="1">
    <citation type="submission" date="2019-11" db="EMBL/GenBank/DDBJ databases">
        <title>Genome analysis of Rhizobacterium cereale a novel genus and species isolated from maize roots in North Spain.</title>
        <authorList>
            <person name="Menendez E."/>
            <person name="Flores-Felix J.D."/>
            <person name="Ramirez-Bahena M.-H."/>
            <person name="Igual J.M."/>
            <person name="Garcia-Fraile P."/>
            <person name="Peix A."/>
            <person name="Velazquez E."/>
        </authorList>
    </citation>
    <scope>NUCLEOTIDE SEQUENCE [LARGE SCALE GENOMIC DNA]</scope>
    <source>
        <strain evidence="1 2">RZME27</strain>
    </source>
</reference>